<keyword evidence="6" id="KW-0269">Exonuclease</keyword>
<dbReference type="OrthoDB" id="47785at2759"/>
<dbReference type="Pfam" id="PF02809">
    <property type="entry name" value="UIM"/>
    <property type="match status" value="2"/>
</dbReference>
<dbReference type="InParanoid" id="A0A4V1M3Z0"/>
<evidence type="ECO:0000256" key="4">
    <source>
        <dbReference type="ARBA" id="ARBA00022763"/>
    </source>
</evidence>
<feature type="region of interest" description="Disordered" evidence="12">
    <location>
        <begin position="49"/>
        <end position="189"/>
    </location>
</feature>
<keyword evidence="3" id="KW-0540">Nuclease</keyword>
<dbReference type="STRING" id="5217.A0A4V1M3Z0"/>
<feature type="region of interest" description="Disordered" evidence="12">
    <location>
        <begin position="230"/>
        <end position="299"/>
    </location>
</feature>
<feature type="active site" description="Nucleophile" evidence="9">
    <location>
        <position position="403"/>
    </location>
</feature>
<evidence type="ECO:0000256" key="11">
    <source>
        <dbReference type="PIRSR" id="PIRSR610347-3"/>
    </source>
</evidence>
<keyword evidence="4" id="KW-0227">DNA damage</keyword>
<evidence type="ECO:0000256" key="6">
    <source>
        <dbReference type="ARBA" id="ARBA00022839"/>
    </source>
</evidence>
<dbReference type="CDD" id="cd09122">
    <property type="entry name" value="PLDc_Tdp1_1"/>
    <property type="match status" value="1"/>
</dbReference>
<dbReference type="PANTHER" id="PTHR12415:SF0">
    <property type="entry name" value="TYROSYL-DNA PHOSPHODIESTERASE 1"/>
    <property type="match status" value="1"/>
</dbReference>
<dbReference type="GO" id="GO:0003690">
    <property type="term" value="F:double-stranded DNA binding"/>
    <property type="evidence" value="ECO:0007669"/>
    <property type="project" value="TreeGrafter"/>
</dbReference>
<dbReference type="InterPro" id="IPR010347">
    <property type="entry name" value="Tdp1"/>
</dbReference>
<feature type="region of interest" description="Disordered" evidence="12">
    <location>
        <begin position="1"/>
        <end position="20"/>
    </location>
</feature>
<proteinExistence type="inferred from homology"/>
<evidence type="ECO:0008006" key="15">
    <source>
        <dbReference type="Google" id="ProtNLM"/>
    </source>
</evidence>
<feature type="binding site" evidence="10">
    <location>
        <position position="647"/>
    </location>
    <ligand>
        <name>substrate</name>
    </ligand>
</feature>
<dbReference type="GO" id="GO:0005634">
    <property type="term" value="C:nucleus"/>
    <property type="evidence" value="ECO:0007669"/>
    <property type="project" value="UniProtKB-SubCell"/>
</dbReference>
<feature type="binding site" evidence="10">
    <location>
        <position position="405"/>
    </location>
    <ligand>
        <name>substrate</name>
    </ligand>
</feature>
<dbReference type="Proteomes" id="UP000289152">
    <property type="component" value="Unassembled WGS sequence"/>
</dbReference>
<feature type="compositionally biased region" description="Polar residues" evidence="12">
    <location>
        <begin position="175"/>
        <end position="188"/>
    </location>
</feature>
<evidence type="ECO:0000256" key="8">
    <source>
        <dbReference type="ARBA" id="ARBA00023242"/>
    </source>
</evidence>
<dbReference type="GO" id="GO:0004527">
    <property type="term" value="F:exonuclease activity"/>
    <property type="evidence" value="ECO:0007669"/>
    <property type="project" value="UniProtKB-KW"/>
</dbReference>
<dbReference type="PANTHER" id="PTHR12415">
    <property type="entry name" value="TYROSYL-DNA PHOSPHODIESTERASE 1"/>
    <property type="match status" value="1"/>
</dbReference>
<feature type="compositionally biased region" description="Polar residues" evidence="12">
    <location>
        <begin position="88"/>
        <end position="97"/>
    </location>
</feature>
<dbReference type="SUPFAM" id="SSF56024">
    <property type="entry name" value="Phospholipase D/nuclease"/>
    <property type="match status" value="2"/>
</dbReference>
<dbReference type="PROSITE" id="PS50330">
    <property type="entry name" value="UIM"/>
    <property type="match status" value="1"/>
</dbReference>
<keyword evidence="14" id="KW-1185">Reference proteome</keyword>
<dbReference type="EMBL" id="SDIL01000046">
    <property type="protein sequence ID" value="RXK38537.1"/>
    <property type="molecule type" value="Genomic_DNA"/>
</dbReference>
<dbReference type="InterPro" id="IPR003903">
    <property type="entry name" value="UIM_dom"/>
</dbReference>
<keyword evidence="5" id="KW-0378">Hydrolase</keyword>
<keyword evidence="8" id="KW-0539">Nucleus</keyword>
<name>A0A4V1M3Z0_TREME</name>
<feature type="compositionally biased region" description="Basic and acidic residues" evidence="12">
    <location>
        <begin position="105"/>
        <end position="135"/>
    </location>
</feature>
<dbReference type="VEuPathDB" id="FungiDB:TREMEDRAFT_70993"/>
<protein>
    <recommendedName>
        <fullName evidence="15">Tyrosyl-DNA phosphodiesterase 1</fullName>
    </recommendedName>
</protein>
<evidence type="ECO:0000256" key="7">
    <source>
        <dbReference type="ARBA" id="ARBA00023204"/>
    </source>
</evidence>
<dbReference type="GO" id="GO:0006281">
    <property type="term" value="P:DNA repair"/>
    <property type="evidence" value="ECO:0007669"/>
    <property type="project" value="UniProtKB-KW"/>
</dbReference>
<dbReference type="CDD" id="cd09123">
    <property type="entry name" value="PLDc_Tdp1_2"/>
    <property type="match status" value="1"/>
</dbReference>
<evidence type="ECO:0000256" key="1">
    <source>
        <dbReference type="ARBA" id="ARBA00004123"/>
    </source>
</evidence>
<evidence type="ECO:0000313" key="13">
    <source>
        <dbReference type="EMBL" id="RXK38537.1"/>
    </source>
</evidence>
<reference evidence="13 14" key="1">
    <citation type="submission" date="2016-06" db="EMBL/GenBank/DDBJ databases">
        <title>Evolution of pathogenesis and genome organization in the Tremellales.</title>
        <authorList>
            <person name="Cuomo C."/>
            <person name="Litvintseva A."/>
            <person name="Heitman J."/>
            <person name="Chen Y."/>
            <person name="Sun S."/>
            <person name="Springer D."/>
            <person name="Dromer F."/>
            <person name="Young S."/>
            <person name="Zeng Q."/>
            <person name="Chapman S."/>
            <person name="Gujja S."/>
            <person name="Saif S."/>
            <person name="Birren B."/>
        </authorList>
    </citation>
    <scope>NUCLEOTIDE SEQUENCE [LARGE SCALE GENOMIC DNA]</scope>
    <source>
        <strain evidence="13 14">ATCC 28783</strain>
    </source>
</reference>
<gene>
    <name evidence="13" type="ORF">M231_04169</name>
</gene>
<dbReference type="Gene3D" id="3.30.870.10">
    <property type="entry name" value="Endonuclease Chain A"/>
    <property type="match status" value="2"/>
</dbReference>
<dbReference type="AlphaFoldDB" id="A0A4V1M3Z0"/>
<dbReference type="GO" id="GO:0017005">
    <property type="term" value="F:3'-tyrosyl-DNA phosphodiesterase activity"/>
    <property type="evidence" value="ECO:0007669"/>
    <property type="project" value="TreeGrafter"/>
</dbReference>
<accession>A0A4V1M3Z0</accession>
<feature type="compositionally biased region" description="Polar residues" evidence="12">
    <location>
        <begin position="253"/>
        <end position="281"/>
    </location>
</feature>
<comment type="similarity">
    <text evidence="2">Belongs to the tyrosyl-DNA phosphodiesterase family.</text>
</comment>
<feature type="compositionally biased region" description="Polar residues" evidence="12">
    <location>
        <begin position="232"/>
        <end position="245"/>
    </location>
</feature>
<organism evidence="13 14">
    <name type="scientific">Tremella mesenterica</name>
    <name type="common">Jelly fungus</name>
    <dbReference type="NCBI Taxonomy" id="5217"/>
    <lineage>
        <taxon>Eukaryota</taxon>
        <taxon>Fungi</taxon>
        <taxon>Dikarya</taxon>
        <taxon>Basidiomycota</taxon>
        <taxon>Agaricomycotina</taxon>
        <taxon>Tremellomycetes</taxon>
        <taxon>Tremellales</taxon>
        <taxon>Tremellaceae</taxon>
        <taxon>Tremella</taxon>
    </lineage>
</organism>
<evidence type="ECO:0000256" key="5">
    <source>
        <dbReference type="ARBA" id="ARBA00022801"/>
    </source>
</evidence>
<evidence type="ECO:0000256" key="2">
    <source>
        <dbReference type="ARBA" id="ARBA00010205"/>
    </source>
</evidence>
<feature type="site" description="Interaction with DNA" evidence="11">
    <location>
        <position position="694"/>
    </location>
</feature>
<dbReference type="Pfam" id="PF06087">
    <property type="entry name" value="Tyr-DNA_phospho"/>
    <property type="match status" value="1"/>
</dbReference>
<sequence>MYRGAVGRPPPPVRGMDPEFDAHCDSVFQDMDPETTDYAEMKRAIWATWRTAPPSGSSSSHARRHDDEDDELQAALALSIDPADVMTRGNSGNSQHSEPNEDDELQRVLELSKQEVRAPKRQRREDTPEEERRMLQEAMDASLAASKAAKGPYEPAANDVNPSDAFPRKERVSEPSIQSKSVPDTTGSVLRIGGATIDRAQLEKERLARQAARAAASADTSSAVGKPLEASLLSTPAAPTSTGADSATDGRSKLQSLRGNGAGPSNVTAKPVVVTSSSSEAPRSVHPYHQSGPLPRDAAGEYYLNGELRHSALTIGRPTTEPTFSLPQVIGKTSEIKLIILSTFVLDDDWLSGILPDPQKVPTVIVRPHPKEMHSTYNGKVQAQVTGEVFCYPLMLDERGAAHMKYAWIFYKTGRLRVMISTANFVPYDWDWIENTTFVQDFLPRKPTSPAPTTKGEDFVAHFRSLFIHLKVHKALRYLKDQHKAGSDLPPQVSGAFEGLDKYDWSRVSVRLIMSVAGYHHGYDQADKYGMTRLGKVLKDEGLVQSKGERLVAEFQGSSLGQYNIEWYNTFYQLCTGKDVRALVDHPKYKDWPPLKIIFPSLATVEASELGKDGGGTMFCGKAFTANTKHLFHHSESKRGGVLMHTKMLIGTFEPIPRSLGFTSVDCKSGKRKASEMEESPNGGWIYVGSHNFSAAAWGTMNFKEKRLTIRNYELGILFPLPRDKARAMADIVAPYKRPARQYSSNDIPWDQHANHNS</sequence>
<keyword evidence="7" id="KW-0234">DNA repair</keyword>
<evidence type="ECO:0000256" key="10">
    <source>
        <dbReference type="PIRSR" id="PIRSR610347-2"/>
    </source>
</evidence>
<dbReference type="GO" id="GO:0003697">
    <property type="term" value="F:single-stranded DNA binding"/>
    <property type="evidence" value="ECO:0007669"/>
    <property type="project" value="TreeGrafter"/>
</dbReference>
<comment type="caution">
    <text evidence="13">The sequence shown here is derived from an EMBL/GenBank/DDBJ whole genome shotgun (WGS) entry which is preliminary data.</text>
</comment>
<evidence type="ECO:0000313" key="14">
    <source>
        <dbReference type="Proteomes" id="UP000289152"/>
    </source>
</evidence>
<comment type="subcellular location">
    <subcellularLocation>
        <location evidence="1">Nucleus</location>
    </subcellularLocation>
</comment>
<evidence type="ECO:0000256" key="3">
    <source>
        <dbReference type="ARBA" id="ARBA00022722"/>
    </source>
</evidence>
<evidence type="ECO:0000256" key="9">
    <source>
        <dbReference type="PIRSR" id="PIRSR610347-1"/>
    </source>
</evidence>
<feature type="active site" description="Proton donor/acceptor" evidence="9">
    <location>
        <position position="645"/>
    </location>
</feature>
<evidence type="ECO:0000256" key="12">
    <source>
        <dbReference type="SAM" id="MobiDB-lite"/>
    </source>
</evidence>
<feature type="compositionally biased region" description="Low complexity" evidence="12">
    <location>
        <begin position="141"/>
        <end position="150"/>
    </location>
</feature>